<gene>
    <name evidence="2" type="ORF">SAMN05216474_0179</name>
</gene>
<reference evidence="2 3" key="1">
    <citation type="submission" date="2016-10" db="EMBL/GenBank/DDBJ databases">
        <authorList>
            <person name="de Groot N.N."/>
        </authorList>
    </citation>
    <scope>NUCLEOTIDE SEQUENCE [LARGE SCALE GENOMIC DNA]</scope>
    <source>
        <strain evidence="2 3">CGMCC 1.7005</strain>
    </source>
</reference>
<name>A0A1I6XHH5_9FLAO</name>
<feature type="transmembrane region" description="Helical" evidence="1">
    <location>
        <begin position="12"/>
        <end position="31"/>
    </location>
</feature>
<proteinExistence type="predicted"/>
<feature type="transmembrane region" description="Helical" evidence="1">
    <location>
        <begin position="59"/>
        <end position="80"/>
    </location>
</feature>
<dbReference type="Proteomes" id="UP000236454">
    <property type="component" value="Unassembled WGS sequence"/>
</dbReference>
<sequence length="198" mass="22497">MSAAKLVGLTTILYLIMALQSLLGLGVFLPILPLKEVLVALMAIALGVMNWRKDKKPYAYLLFYGLIGLLFSNFTLEILLSAEERIQFNKEVSDFIGLAQLILMSILLFYLSLERIAEKIRFNLFPFLTLIAIVLINFFGEKSWEALAILPLSLAFYIQYHKADEDQINADKYHAIKMWFTGFAVLGAIDILAIWINK</sequence>
<keyword evidence="1" id="KW-1133">Transmembrane helix</keyword>
<feature type="transmembrane region" description="Helical" evidence="1">
    <location>
        <begin position="92"/>
        <end position="113"/>
    </location>
</feature>
<feature type="transmembrane region" description="Helical" evidence="1">
    <location>
        <begin position="37"/>
        <end position="52"/>
    </location>
</feature>
<feature type="transmembrane region" description="Helical" evidence="1">
    <location>
        <begin position="120"/>
        <end position="140"/>
    </location>
</feature>
<dbReference type="AlphaFoldDB" id="A0A1I6XHH5"/>
<organism evidence="2 3">
    <name type="scientific">Lishizhenia tianjinensis</name>
    <dbReference type="NCBI Taxonomy" id="477690"/>
    <lineage>
        <taxon>Bacteria</taxon>
        <taxon>Pseudomonadati</taxon>
        <taxon>Bacteroidota</taxon>
        <taxon>Flavobacteriia</taxon>
        <taxon>Flavobacteriales</taxon>
        <taxon>Crocinitomicaceae</taxon>
        <taxon>Lishizhenia</taxon>
    </lineage>
</organism>
<evidence type="ECO:0000256" key="1">
    <source>
        <dbReference type="SAM" id="Phobius"/>
    </source>
</evidence>
<evidence type="ECO:0000313" key="2">
    <source>
        <dbReference type="EMBL" id="SFT37324.1"/>
    </source>
</evidence>
<accession>A0A1I6XHH5</accession>
<dbReference type="EMBL" id="FPAS01000001">
    <property type="protein sequence ID" value="SFT37324.1"/>
    <property type="molecule type" value="Genomic_DNA"/>
</dbReference>
<keyword evidence="1" id="KW-0472">Membrane</keyword>
<keyword evidence="1" id="KW-0812">Transmembrane</keyword>
<keyword evidence="3" id="KW-1185">Reference proteome</keyword>
<protein>
    <submittedName>
        <fullName evidence="2">Uncharacterized protein</fullName>
    </submittedName>
</protein>
<dbReference type="RefSeq" id="WP_090245279.1">
    <property type="nucleotide sequence ID" value="NZ_FPAS01000001.1"/>
</dbReference>
<evidence type="ECO:0000313" key="3">
    <source>
        <dbReference type="Proteomes" id="UP000236454"/>
    </source>
</evidence>
<feature type="transmembrane region" description="Helical" evidence="1">
    <location>
        <begin position="175"/>
        <end position="196"/>
    </location>
</feature>